<dbReference type="EMBL" id="BNAH01000009">
    <property type="protein sequence ID" value="GHE93250.1"/>
    <property type="molecule type" value="Genomic_DNA"/>
</dbReference>
<evidence type="ECO:0000313" key="3">
    <source>
        <dbReference type="Proteomes" id="UP000626370"/>
    </source>
</evidence>
<dbReference type="RefSeq" id="WP_189378435.1">
    <property type="nucleotide sequence ID" value="NZ_BNAH01000009.1"/>
</dbReference>
<dbReference type="Gene3D" id="3.40.30.10">
    <property type="entry name" value="Glutaredoxin"/>
    <property type="match status" value="1"/>
</dbReference>
<keyword evidence="3" id="KW-1185">Reference proteome</keyword>
<dbReference type="PANTHER" id="PTHR42943">
    <property type="entry name" value="GLUTATHIONE S-TRANSFERASE KAPPA"/>
    <property type="match status" value="1"/>
</dbReference>
<evidence type="ECO:0000313" key="2">
    <source>
        <dbReference type="EMBL" id="GHE93250.1"/>
    </source>
</evidence>
<dbReference type="InterPro" id="IPR001853">
    <property type="entry name" value="DSBA-like_thioredoxin_dom"/>
</dbReference>
<evidence type="ECO:0000259" key="1">
    <source>
        <dbReference type="Pfam" id="PF01323"/>
    </source>
</evidence>
<sequence>MRKQCLAFRYSSLPKFLGVTPKIDVYVALNDPHSYMLIQALVELEQRFTATFCLYLVYESRISLSVDAVTWRKWVINDANLIARQYGFSTIREIPNANALFTGQQLWQMQTTNLTNALAIFRQTWDNDFEHYYHVSTPVINFQIKNQQRLFDKGHYSPASIQYLGEWYIGVDRLWYLEHKLIEKGYACESNQTPKYNANSMAFLAKDNKSLCKLKTSDHLFQPIEMFLSLRSPYSYVGFHKVKSLCEHYQIPLILKPILPLVMRNVEVPQCKKKYIYMDANREAISAGVPYKSFVDPIGEGIVKCFEVFAYTCEKGKSQAFIEAVFDAIYVRNIDVAITENLITLCQDLSLDYQDALEYGLEHDWQQWSDTNQMILDKLGFWGVPCFRYAEQVYWGQDRLAEIERAIISYSKIL</sequence>
<proteinExistence type="predicted"/>
<protein>
    <recommendedName>
        <fullName evidence="1">DSBA-like thioredoxin domain-containing protein</fullName>
    </recommendedName>
</protein>
<dbReference type="Proteomes" id="UP000626370">
    <property type="component" value="Unassembled WGS sequence"/>
</dbReference>
<dbReference type="InterPro" id="IPR036249">
    <property type="entry name" value="Thioredoxin-like_sf"/>
</dbReference>
<dbReference type="Pfam" id="PF01323">
    <property type="entry name" value="DSBA"/>
    <property type="match status" value="1"/>
</dbReference>
<accession>A0ABQ3IVK3</accession>
<dbReference type="SUPFAM" id="SSF52833">
    <property type="entry name" value="Thioredoxin-like"/>
    <property type="match status" value="1"/>
</dbReference>
<comment type="caution">
    <text evidence="2">The sequence shown here is derived from an EMBL/GenBank/DDBJ whole genome shotgun (WGS) entry which is preliminary data.</text>
</comment>
<dbReference type="PANTHER" id="PTHR42943:SF2">
    <property type="entry name" value="GLUTATHIONE S-TRANSFERASE KAPPA 1"/>
    <property type="match status" value="1"/>
</dbReference>
<reference evidence="3" key="1">
    <citation type="journal article" date="2019" name="Int. J. Syst. Evol. Microbiol.">
        <title>The Global Catalogue of Microorganisms (GCM) 10K type strain sequencing project: providing services to taxonomists for standard genome sequencing and annotation.</title>
        <authorList>
            <consortium name="The Broad Institute Genomics Platform"/>
            <consortium name="The Broad Institute Genome Sequencing Center for Infectious Disease"/>
            <person name="Wu L."/>
            <person name="Ma J."/>
        </authorList>
    </citation>
    <scope>NUCLEOTIDE SEQUENCE [LARGE SCALE GENOMIC DNA]</scope>
    <source>
        <strain evidence="3">CGMCC 1.15922</strain>
    </source>
</reference>
<gene>
    <name evidence="2" type="ORF">GCM10011501_23280</name>
</gene>
<dbReference type="InterPro" id="IPR051924">
    <property type="entry name" value="GST_Kappa/NadH"/>
</dbReference>
<feature type="domain" description="DSBA-like thioredoxin" evidence="1">
    <location>
        <begin position="224"/>
        <end position="407"/>
    </location>
</feature>
<organism evidence="2 3">
    <name type="scientific">Thalassotalea profundi</name>
    <dbReference type="NCBI Taxonomy" id="2036687"/>
    <lineage>
        <taxon>Bacteria</taxon>
        <taxon>Pseudomonadati</taxon>
        <taxon>Pseudomonadota</taxon>
        <taxon>Gammaproteobacteria</taxon>
        <taxon>Alteromonadales</taxon>
        <taxon>Colwelliaceae</taxon>
        <taxon>Thalassotalea</taxon>
    </lineage>
</organism>
<name>A0ABQ3IVK3_9GAMM</name>